<dbReference type="Proteomes" id="UP001626550">
    <property type="component" value="Unassembled WGS sequence"/>
</dbReference>
<evidence type="ECO:0000256" key="4">
    <source>
        <dbReference type="ARBA" id="ARBA00023136"/>
    </source>
</evidence>
<keyword evidence="2 6" id="KW-0812">Transmembrane</keyword>
<dbReference type="FunFam" id="2.60.60.20:FF:000022">
    <property type="entry name" value="Uncharacterized protein"/>
    <property type="match status" value="1"/>
</dbReference>
<dbReference type="Pfam" id="PF01477">
    <property type="entry name" value="PLAT"/>
    <property type="match status" value="1"/>
</dbReference>
<evidence type="ECO:0000256" key="2">
    <source>
        <dbReference type="ARBA" id="ARBA00022692"/>
    </source>
</evidence>
<dbReference type="EMBL" id="JBJKFK010002751">
    <property type="protein sequence ID" value="KAL3310672.1"/>
    <property type="molecule type" value="Genomic_DNA"/>
</dbReference>
<evidence type="ECO:0000256" key="6">
    <source>
        <dbReference type="SAM" id="Phobius"/>
    </source>
</evidence>
<keyword evidence="3 6" id="KW-1133">Transmembrane helix</keyword>
<evidence type="ECO:0000313" key="9">
    <source>
        <dbReference type="Proteomes" id="UP001626550"/>
    </source>
</evidence>
<evidence type="ECO:0000259" key="7">
    <source>
        <dbReference type="PROSITE" id="PS50095"/>
    </source>
</evidence>
<dbReference type="SMART" id="SM00308">
    <property type="entry name" value="LH2"/>
    <property type="match status" value="1"/>
</dbReference>
<feature type="transmembrane region" description="Helical" evidence="6">
    <location>
        <begin position="839"/>
        <end position="861"/>
    </location>
</feature>
<dbReference type="InterPro" id="IPR051223">
    <property type="entry name" value="Polycystin"/>
</dbReference>
<evidence type="ECO:0000256" key="5">
    <source>
        <dbReference type="PROSITE-ProRule" id="PRU00152"/>
    </source>
</evidence>
<dbReference type="Pfam" id="PF01825">
    <property type="entry name" value="GPS"/>
    <property type="match status" value="1"/>
</dbReference>
<reference evidence="8 9" key="1">
    <citation type="submission" date="2024-11" db="EMBL/GenBank/DDBJ databases">
        <title>Adaptive evolution of stress response genes in parasites aligns with host niche diversity.</title>
        <authorList>
            <person name="Hahn C."/>
            <person name="Resl P."/>
        </authorList>
    </citation>
    <scope>NUCLEOTIDE SEQUENCE [LARGE SCALE GENOMIC DNA]</scope>
    <source>
        <strain evidence="8">EGGRZ-B1_66</strain>
        <tissue evidence="8">Body</tissue>
    </source>
</reference>
<dbReference type="AlphaFoldDB" id="A0ABD2PUU7"/>
<dbReference type="SMART" id="SM00303">
    <property type="entry name" value="GPS"/>
    <property type="match status" value="1"/>
</dbReference>
<evidence type="ECO:0000256" key="1">
    <source>
        <dbReference type="ARBA" id="ARBA00004370"/>
    </source>
</evidence>
<dbReference type="InterPro" id="IPR000203">
    <property type="entry name" value="GPS"/>
</dbReference>
<name>A0ABD2PUU7_9PLAT</name>
<feature type="transmembrane region" description="Helical" evidence="6">
    <location>
        <begin position="881"/>
        <end position="902"/>
    </location>
</feature>
<feature type="transmembrane region" description="Helical" evidence="6">
    <location>
        <begin position="591"/>
        <end position="611"/>
    </location>
</feature>
<dbReference type="SUPFAM" id="SSF49723">
    <property type="entry name" value="Lipase/lipooxygenase domain (PLAT/LH2 domain)"/>
    <property type="match status" value="1"/>
</dbReference>
<protein>
    <submittedName>
        <fullName evidence="8">Polycystic kidney disease 1-like 2</fullName>
    </submittedName>
</protein>
<accession>A0ABD2PUU7</accession>
<dbReference type="GO" id="GO:0016020">
    <property type="term" value="C:membrane"/>
    <property type="evidence" value="ECO:0007669"/>
    <property type="project" value="UniProtKB-SubCell"/>
</dbReference>
<feature type="transmembrane region" description="Helical" evidence="6">
    <location>
        <begin position="1007"/>
        <end position="1030"/>
    </location>
</feature>
<evidence type="ECO:0000313" key="8">
    <source>
        <dbReference type="EMBL" id="KAL3310672.1"/>
    </source>
</evidence>
<gene>
    <name evidence="8" type="primary">PKD1L2_3</name>
    <name evidence="8" type="ORF">Ciccas_010757</name>
</gene>
<dbReference type="PANTHER" id="PTHR10877:SF150">
    <property type="entry name" value="REJ DOMAIN-CONTAINING PROTEIN"/>
    <property type="match status" value="1"/>
</dbReference>
<dbReference type="Gene3D" id="2.60.60.20">
    <property type="entry name" value="PLAT/LH2 domain"/>
    <property type="match status" value="1"/>
</dbReference>
<evidence type="ECO:0000256" key="3">
    <source>
        <dbReference type="ARBA" id="ARBA00022989"/>
    </source>
</evidence>
<organism evidence="8 9">
    <name type="scientific">Cichlidogyrus casuarinus</name>
    <dbReference type="NCBI Taxonomy" id="1844966"/>
    <lineage>
        <taxon>Eukaryota</taxon>
        <taxon>Metazoa</taxon>
        <taxon>Spiralia</taxon>
        <taxon>Lophotrochozoa</taxon>
        <taxon>Platyhelminthes</taxon>
        <taxon>Monogenea</taxon>
        <taxon>Monopisthocotylea</taxon>
        <taxon>Dactylogyridea</taxon>
        <taxon>Ancyrocephalidae</taxon>
        <taxon>Cichlidogyrus</taxon>
    </lineage>
</organism>
<dbReference type="InterPro" id="IPR036392">
    <property type="entry name" value="PLAT/LH2_dom_sf"/>
</dbReference>
<dbReference type="PROSITE" id="PS50095">
    <property type="entry name" value="PLAT"/>
    <property type="match status" value="1"/>
</dbReference>
<sequence length="1159" mass="128486">MEGNISLCMSVVDSFSQQNDTCFATFSLLMPSYGALASTINNLASNPSLLDNLSNTGTLDSKGIQFLISIAGAINQAQKNDNSDAETSKANSQARATVLESLMKASENLVPTDTSSVISKASILSAIAQGSVEANQNTQTKLANSLKLLADNLAQLTKKSTVDQRNLINQELVKSALSFIANSNKRFDTLPGDDQGGNKITAVESNLKTIDGMVDTVRNLGKSDLLPDGPPFQVNTESGNMSIAKVSRNGKYATSTGEYGIQKVTNLCDELGNSTTCSDTSKYEITITTSSSFVNSKLFASSHSISVPITSGSVSMEVHVNGKVATVSQSSKPFIINIPQSAPTNFAPIDGNTEGLNPQLPDARIAVDGTEIYSPFLLTANVAKVVNSGITFELLPRNISKDNCPKYLVVNSFIDPPNVGWGGSINSISHWTVLPTSPKACAEGASFKGANPWAMFIDNTMFDQLKRKAKERAARRLTKNQKNTVYLGYRQIPDEEYFAYRNGSQITVPYPNRDQVTTYTEVRSFISSCVFYNETTRSWSRKGCNVSPLTTAKKIVCECNHLTSFSSEWINLPNTIDFNYAFRNMDFSKNATLYATEIALAIAFLLLAIWARWKDKKDLQELGLTVLAENEIDDEYLYEIFVSTGKRGDAGTDSTVHLRISGEKGETVALRLKDPQRKVLQRGQINRFLLAVPGPLGQLKFIRLWHDNSGNGSKASWFCNYVTVTDLQTKLNSHFIVDRWFAVEKPNSDVSSKPIHTEPAPTHKSKYPGFSSHVDGDEDTWTFATYSIDQVVSVSGPADVLRLRHLFGKTMSMNLTEGHLWISIFSRLAHSRFTRLERVGCCLLLIFLSMLTGCMFYRNMGPAVDKNVLTLGPFSISSGEISNSLFSSLITFVPVFIVVEIFRRSRLYSSHSKKLVEAIAKHFNEPFDVNFNERGLLQTKSRIPAALSTGERSIKITRRLLPWQLRIVAWMIIFLTLAVSVFFVTFYGISFGSTACGKWLSSLSITFIMSIMIVQPAKAMLLALFVSLVCPSLDRVEEIEFLDEEELIMNQLQVRYLASVTNMQRSRMQYLADQPEVKKTMSRGYEDSSAAPLDPETVARAKEIRLMEIRMNDILREVGIHVVFFICLMLFASKFTSPDGYQLNAQLTKTFFSEDQFYS</sequence>
<dbReference type="PANTHER" id="PTHR10877">
    <property type="entry name" value="POLYCYSTIN FAMILY MEMBER"/>
    <property type="match status" value="1"/>
</dbReference>
<feature type="transmembrane region" description="Helical" evidence="6">
    <location>
        <begin position="1114"/>
        <end position="1133"/>
    </location>
</feature>
<feature type="non-terminal residue" evidence="8">
    <location>
        <position position="1159"/>
    </location>
</feature>
<feature type="transmembrane region" description="Helical" evidence="6">
    <location>
        <begin position="967"/>
        <end position="987"/>
    </location>
</feature>
<dbReference type="Gene3D" id="2.60.220.50">
    <property type="match status" value="1"/>
</dbReference>
<feature type="domain" description="PLAT" evidence="7">
    <location>
        <begin position="636"/>
        <end position="755"/>
    </location>
</feature>
<keyword evidence="4 6" id="KW-0472">Membrane</keyword>
<dbReference type="InterPro" id="IPR046338">
    <property type="entry name" value="GAIN_dom_sf"/>
</dbReference>
<comment type="caution">
    <text evidence="5">Lacks conserved residue(s) required for the propagation of feature annotation.</text>
</comment>
<proteinExistence type="predicted"/>
<dbReference type="InterPro" id="IPR001024">
    <property type="entry name" value="PLAT/LH2_dom"/>
</dbReference>
<comment type="subcellular location">
    <subcellularLocation>
        <location evidence="1">Membrane</location>
    </subcellularLocation>
</comment>
<keyword evidence="9" id="KW-1185">Reference proteome</keyword>
<comment type="caution">
    <text evidence="8">The sequence shown here is derived from an EMBL/GenBank/DDBJ whole genome shotgun (WGS) entry which is preliminary data.</text>
</comment>